<keyword evidence="5" id="KW-1185">Reference proteome</keyword>
<dbReference type="GO" id="GO:0016787">
    <property type="term" value="F:hydrolase activity"/>
    <property type="evidence" value="ECO:0007669"/>
    <property type="project" value="UniProtKB-KW"/>
</dbReference>
<dbReference type="InterPro" id="IPR037522">
    <property type="entry name" value="HD_GYP_dom"/>
</dbReference>
<evidence type="ECO:0000313" key="4">
    <source>
        <dbReference type="EMBL" id="ADN15910.1"/>
    </source>
</evidence>
<evidence type="ECO:0000259" key="3">
    <source>
        <dbReference type="PROSITE" id="PS51832"/>
    </source>
</evidence>
<keyword evidence="1" id="KW-0597">Phosphoprotein</keyword>
<dbReference type="KEGG" id="cyj:Cyan7822_3985"/>
<feature type="modified residue" description="4-aspartylphosphate" evidence="1">
    <location>
        <position position="80"/>
    </location>
</feature>
<dbReference type="PROSITE" id="PS51832">
    <property type="entry name" value="HD_GYP"/>
    <property type="match status" value="1"/>
</dbReference>
<dbReference type="SUPFAM" id="SSF52172">
    <property type="entry name" value="CheY-like"/>
    <property type="match status" value="1"/>
</dbReference>
<reference evidence="5" key="1">
    <citation type="journal article" date="2011" name="MBio">
        <title>Novel metabolic attributes of the genus Cyanothece, comprising a group of unicellular nitrogen-fixing Cyanobacteria.</title>
        <authorList>
            <person name="Bandyopadhyay A."/>
            <person name="Elvitigala T."/>
            <person name="Welsh E."/>
            <person name="Stockel J."/>
            <person name="Liberton M."/>
            <person name="Min H."/>
            <person name="Sherman L.A."/>
            <person name="Pakrasi H.B."/>
        </authorList>
    </citation>
    <scope>NUCLEOTIDE SEQUENCE [LARGE SCALE GENOMIC DNA]</scope>
    <source>
        <strain evidence="5">PCC 7822</strain>
    </source>
</reference>
<dbReference type="InterPro" id="IPR011006">
    <property type="entry name" value="CheY-like_superfamily"/>
</dbReference>
<organism evidence="4 5">
    <name type="scientific">Gloeothece verrucosa (strain PCC 7822)</name>
    <name type="common">Cyanothece sp. (strain PCC 7822)</name>
    <dbReference type="NCBI Taxonomy" id="497965"/>
    <lineage>
        <taxon>Bacteria</taxon>
        <taxon>Bacillati</taxon>
        <taxon>Cyanobacteriota</taxon>
        <taxon>Cyanophyceae</taxon>
        <taxon>Oscillatoriophycideae</taxon>
        <taxon>Chroococcales</taxon>
        <taxon>Aphanothecaceae</taxon>
        <taxon>Gloeothece</taxon>
        <taxon>Gloeothece verrucosa</taxon>
    </lineage>
</organism>
<sequence length="348" mass="39776">MRVSDLLLPINKLTQINISAMNAIVNCEPAKILIIDDHTHSRMAVKDLLSLDGYEVIETEENFNIVDNVLKKRPDLILLDVMMPGMEGFEVCQCLKQDERTSAIPIIFMTVAEDHQLRRRCAQVGGDDVLTKPIERSLLSSRVKSLIEQKRLYEGLDQIEQVLFAIARAIENRYPNNGNSCARLATLANSFGQYLQLSFSALQNLRYAAYLHDIGTVSIPDEIMLKKGELTPEEREIIQQHVLIGEEICQPLPNRRGVLPIIRHHHERWDGSGYPDGLVADEIPWLAQIFQILDIYVALTSERPHKKIYTPREAIEIITEEAAKGWRNPELVHHFTNFIYIREPVINN</sequence>
<dbReference type="InterPro" id="IPR003607">
    <property type="entry name" value="HD/PDEase_dom"/>
</dbReference>
<dbReference type="Proteomes" id="UP000008206">
    <property type="component" value="Chromosome"/>
</dbReference>
<feature type="domain" description="Response regulatory" evidence="2">
    <location>
        <begin position="31"/>
        <end position="147"/>
    </location>
</feature>
<dbReference type="InterPro" id="IPR052020">
    <property type="entry name" value="Cyclic_di-GMP/3'3'-cGAMP_PDE"/>
</dbReference>
<dbReference type="InterPro" id="IPR001789">
    <property type="entry name" value="Sig_transdc_resp-reg_receiver"/>
</dbReference>
<accession>E0U5R9</accession>
<dbReference type="SUPFAM" id="SSF109604">
    <property type="entry name" value="HD-domain/PDEase-like"/>
    <property type="match status" value="1"/>
</dbReference>
<dbReference type="eggNOG" id="COG3437">
    <property type="taxonomic scope" value="Bacteria"/>
</dbReference>
<name>E0U5R9_GLOV7</name>
<evidence type="ECO:0000313" key="5">
    <source>
        <dbReference type="Proteomes" id="UP000008206"/>
    </source>
</evidence>
<dbReference type="Gene3D" id="1.10.3210.10">
    <property type="entry name" value="Hypothetical protein af1432"/>
    <property type="match status" value="1"/>
</dbReference>
<dbReference type="STRING" id="497965.Cyan7822_3985"/>
<evidence type="ECO:0000256" key="1">
    <source>
        <dbReference type="PROSITE-ProRule" id="PRU00169"/>
    </source>
</evidence>
<proteinExistence type="predicted"/>
<dbReference type="SMART" id="SM00448">
    <property type="entry name" value="REC"/>
    <property type="match status" value="1"/>
</dbReference>
<gene>
    <name evidence="4" type="ordered locus">Cyan7822_3985</name>
</gene>
<dbReference type="PANTHER" id="PTHR45228:SF1">
    <property type="entry name" value="CYCLIC DI-GMP PHOSPHODIESTERASE TM_0186"/>
    <property type="match status" value="1"/>
</dbReference>
<dbReference type="Gene3D" id="3.40.50.2300">
    <property type="match status" value="1"/>
</dbReference>
<keyword evidence="4" id="KW-0378">Hydrolase</keyword>
<protein>
    <submittedName>
        <fullName evidence="4">Response regulator receiver modulated metal dependent phosphohydrolase</fullName>
    </submittedName>
</protein>
<dbReference type="EMBL" id="CP002198">
    <property type="protein sequence ID" value="ADN15910.1"/>
    <property type="molecule type" value="Genomic_DNA"/>
</dbReference>
<dbReference type="PROSITE" id="PS50110">
    <property type="entry name" value="RESPONSE_REGULATORY"/>
    <property type="match status" value="1"/>
</dbReference>
<dbReference type="AlphaFoldDB" id="E0U5R9"/>
<feature type="domain" description="HD-GYP" evidence="3">
    <location>
        <begin position="155"/>
        <end position="348"/>
    </location>
</feature>
<dbReference type="PANTHER" id="PTHR45228">
    <property type="entry name" value="CYCLIC DI-GMP PHOSPHODIESTERASE TM_0186-RELATED"/>
    <property type="match status" value="1"/>
</dbReference>
<dbReference type="GO" id="GO:0000160">
    <property type="term" value="P:phosphorelay signal transduction system"/>
    <property type="evidence" value="ECO:0007669"/>
    <property type="project" value="InterPro"/>
</dbReference>
<dbReference type="OrthoDB" id="9804747at2"/>
<dbReference type="Pfam" id="PF00072">
    <property type="entry name" value="Response_reg"/>
    <property type="match status" value="1"/>
</dbReference>
<dbReference type="CDD" id="cd00077">
    <property type="entry name" value="HDc"/>
    <property type="match status" value="1"/>
</dbReference>
<evidence type="ECO:0000259" key="2">
    <source>
        <dbReference type="PROSITE" id="PS50110"/>
    </source>
</evidence>
<dbReference type="Pfam" id="PF13487">
    <property type="entry name" value="HD_5"/>
    <property type="match status" value="1"/>
</dbReference>
<dbReference type="HOGENOM" id="CLU_000445_92_10_3"/>